<dbReference type="CDD" id="cd00093">
    <property type="entry name" value="HTH_XRE"/>
    <property type="match status" value="1"/>
</dbReference>
<dbReference type="InterPro" id="IPR010982">
    <property type="entry name" value="Lambda_DNA-bd_dom_sf"/>
</dbReference>
<organism evidence="2 3">
    <name type="scientific">Desulfosporosinus fructosivorans</name>
    <dbReference type="NCBI Taxonomy" id="2018669"/>
    <lineage>
        <taxon>Bacteria</taxon>
        <taxon>Bacillati</taxon>
        <taxon>Bacillota</taxon>
        <taxon>Clostridia</taxon>
        <taxon>Eubacteriales</taxon>
        <taxon>Desulfitobacteriaceae</taxon>
        <taxon>Desulfosporosinus</taxon>
    </lineage>
</organism>
<proteinExistence type="predicted"/>
<name>A0A4Z0QYI5_9FIRM</name>
<evidence type="ECO:0000313" key="2">
    <source>
        <dbReference type="EMBL" id="TGE35842.1"/>
    </source>
</evidence>
<keyword evidence="3" id="KW-1185">Reference proteome</keyword>
<protein>
    <submittedName>
        <fullName evidence="2">XRE family transcriptional regulator</fullName>
    </submittedName>
</protein>
<dbReference type="InterPro" id="IPR001387">
    <property type="entry name" value="Cro/C1-type_HTH"/>
</dbReference>
<dbReference type="RefSeq" id="WP_135550763.1">
    <property type="nucleotide sequence ID" value="NZ_SPQQ01000010.1"/>
</dbReference>
<reference evidence="2 3" key="1">
    <citation type="submission" date="2019-03" db="EMBL/GenBank/DDBJ databases">
        <title>Draft Genome Sequence of Desulfosporosinus fructosivorans Strain 63.6F, Isolated from Marine Sediment in the Baltic Sea.</title>
        <authorList>
            <person name="Hausmann B."/>
            <person name="Vandieken V."/>
            <person name="Pjevac P."/>
            <person name="Schreck K."/>
            <person name="Herbold C.W."/>
            <person name="Loy A."/>
        </authorList>
    </citation>
    <scope>NUCLEOTIDE SEQUENCE [LARGE SCALE GENOMIC DNA]</scope>
    <source>
        <strain evidence="2 3">63.6F</strain>
    </source>
</reference>
<dbReference type="Gene3D" id="1.10.260.40">
    <property type="entry name" value="lambda repressor-like DNA-binding domains"/>
    <property type="match status" value="1"/>
</dbReference>
<dbReference type="AlphaFoldDB" id="A0A4Z0QYI5"/>
<gene>
    <name evidence="2" type="ORF">E4K67_22235</name>
</gene>
<accession>A0A4Z0QYI5</accession>
<dbReference type="SUPFAM" id="SSF47413">
    <property type="entry name" value="lambda repressor-like DNA-binding domains"/>
    <property type="match status" value="1"/>
</dbReference>
<dbReference type="Pfam" id="PF01381">
    <property type="entry name" value="HTH_3"/>
    <property type="match status" value="1"/>
</dbReference>
<dbReference type="SMART" id="SM00530">
    <property type="entry name" value="HTH_XRE"/>
    <property type="match status" value="1"/>
</dbReference>
<dbReference type="GO" id="GO:0003677">
    <property type="term" value="F:DNA binding"/>
    <property type="evidence" value="ECO:0007669"/>
    <property type="project" value="InterPro"/>
</dbReference>
<comment type="caution">
    <text evidence="2">The sequence shown here is derived from an EMBL/GenBank/DDBJ whole genome shotgun (WGS) entry which is preliminary data.</text>
</comment>
<feature type="domain" description="HTH cro/C1-type" evidence="1">
    <location>
        <begin position="14"/>
        <end position="69"/>
    </location>
</feature>
<evidence type="ECO:0000313" key="3">
    <source>
        <dbReference type="Proteomes" id="UP000298460"/>
    </source>
</evidence>
<evidence type="ECO:0000259" key="1">
    <source>
        <dbReference type="PROSITE" id="PS50943"/>
    </source>
</evidence>
<dbReference type="PROSITE" id="PS50943">
    <property type="entry name" value="HTH_CROC1"/>
    <property type="match status" value="1"/>
</dbReference>
<sequence length="76" mass="8814">MWNNLPVVMNMNRVRKVRLQKGLTQHDLAELAGVQQKEISLIENDLKPDFTLKVAKRIANALGETVDYLWPDKWPD</sequence>
<dbReference type="Proteomes" id="UP000298460">
    <property type="component" value="Unassembled WGS sequence"/>
</dbReference>
<dbReference type="EMBL" id="SPQQ01000010">
    <property type="protein sequence ID" value="TGE35842.1"/>
    <property type="molecule type" value="Genomic_DNA"/>
</dbReference>